<evidence type="ECO:0000313" key="3">
    <source>
        <dbReference type="Proteomes" id="UP001589858"/>
    </source>
</evidence>
<name>A0ABV6S744_9SPHN</name>
<comment type="caution">
    <text evidence="2">The sequence shown here is derived from an EMBL/GenBank/DDBJ whole genome shotgun (WGS) entry which is preliminary data.</text>
</comment>
<gene>
    <name evidence="2" type="ORF">ACFFF8_09795</name>
</gene>
<dbReference type="Proteomes" id="UP001589858">
    <property type="component" value="Unassembled WGS sequence"/>
</dbReference>
<proteinExistence type="predicted"/>
<sequence length="127" mass="14403">MRKWHRWLSIFFGIFILWIAITGVLSQVAVLWPSGAAAEQVTASPPPGFVCPEGWRCMPPRPQGGMRSLVGLFHHLHSGESFGLVGTVISVLSGLALVFFSFSGIWLYVQMWRFRSKRALAPRWFWK</sequence>
<keyword evidence="3" id="KW-1185">Reference proteome</keyword>
<dbReference type="RefSeq" id="WP_267224079.1">
    <property type="nucleotide sequence ID" value="NZ_JAPCWC010000031.1"/>
</dbReference>
<feature type="transmembrane region" description="Helical" evidence="1">
    <location>
        <begin position="82"/>
        <end position="109"/>
    </location>
</feature>
<keyword evidence="1" id="KW-0812">Transmembrane</keyword>
<evidence type="ECO:0000256" key="1">
    <source>
        <dbReference type="SAM" id="Phobius"/>
    </source>
</evidence>
<accession>A0ABV6S744</accession>
<evidence type="ECO:0000313" key="2">
    <source>
        <dbReference type="EMBL" id="MFC0684886.1"/>
    </source>
</evidence>
<organism evidence="2 3">
    <name type="scientific">Novosphingobium clariflavum</name>
    <dbReference type="NCBI Taxonomy" id="2029884"/>
    <lineage>
        <taxon>Bacteria</taxon>
        <taxon>Pseudomonadati</taxon>
        <taxon>Pseudomonadota</taxon>
        <taxon>Alphaproteobacteria</taxon>
        <taxon>Sphingomonadales</taxon>
        <taxon>Sphingomonadaceae</taxon>
        <taxon>Novosphingobium</taxon>
    </lineage>
</organism>
<protein>
    <submittedName>
        <fullName evidence="2">PepSY domain-containing protein</fullName>
    </submittedName>
</protein>
<keyword evidence="1" id="KW-0472">Membrane</keyword>
<dbReference type="EMBL" id="JBHLTM010000034">
    <property type="protein sequence ID" value="MFC0684886.1"/>
    <property type="molecule type" value="Genomic_DNA"/>
</dbReference>
<keyword evidence="1" id="KW-1133">Transmembrane helix</keyword>
<reference evidence="2 3" key="1">
    <citation type="submission" date="2024-09" db="EMBL/GenBank/DDBJ databases">
        <authorList>
            <person name="Sun Q."/>
            <person name="Mori K."/>
        </authorList>
    </citation>
    <scope>NUCLEOTIDE SEQUENCE [LARGE SCALE GENOMIC DNA]</scope>
    <source>
        <strain evidence="2 3">CICC 11035S</strain>
    </source>
</reference>
<feature type="transmembrane region" description="Helical" evidence="1">
    <location>
        <begin position="7"/>
        <end position="32"/>
    </location>
</feature>